<feature type="transmembrane region" description="Helical" evidence="13">
    <location>
        <begin position="168"/>
        <end position="195"/>
    </location>
</feature>
<protein>
    <recommendedName>
        <fullName evidence="4 12">Cell division protein FtsX</fullName>
    </recommendedName>
</protein>
<comment type="function">
    <text evidence="12">Part of the ABC transporter FtsEX involved in asymmetric cellular division facilitating the initiation of sporulation.</text>
</comment>
<evidence type="ECO:0000256" key="8">
    <source>
        <dbReference type="ARBA" id="ARBA00022692"/>
    </source>
</evidence>
<keyword evidence="7 12" id="KW-0132">Cell division</keyword>
<sequence length="292" mass="31298">MPFSPWAWSLRQAVASLGRSGLMSLASISTVAISLLVLAVVVLLAVNVSLMAGSVESQLQIKVYLDTDLTEGEKAALVERLRRLPGVESATYVPKEQGLELMRQRLGPNVVQALEANPLPDAVDLRLERADAIASVGEAAAQLPGVWRVRYGQGVVEKVLAVTRMVRAAGIALVVLLAFATVLILSNTIRLAVFARRREIAIMKLVGATDWFIRRPFVLEGILLGTLGAGVAVLVTYFGYDYVVRTLYVNMPFLPVVPPGAIALDLSLGLLALGALLGAAGSFLSLRRFLKV</sequence>
<reference evidence="16" key="1">
    <citation type="submission" date="2022-03" db="EMBL/GenBank/DDBJ databases">
        <title>Complete genome sequence of Caldinitratiruptor microaerophilus.</title>
        <authorList>
            <person name="Mukaiyama R."/>
            <person name="Nishiyama T."/>
            <person name="Ueda K."/>
        </authorList>
    </citation>
    <scope>NUCLEOTIDE SEQUENCE</scope>
    <source>
        <strain evidence="16">JCM 16183</strain>
    </source>
</reference>
<evidence type="ECO:0000313" key="17">
    <source>
        <dbReference type="Proteomes" id="UP001163687"/>
    </source>
</evidence>
<evidence type="ECO:0000256" key="5">
    <source>
        <dbReference type="ARBA" id="ARBA00022475"/>
    </source>
</evidence>
<keyword evidence="5 12" id="KW-1003">Cell membrane</keyword>
<evidence type="ECO:0000256" key="6">
    <source>
        <dbReference type="ARBA" id="ARBA00022519"/>
    </source>
</evidence>
<evidence type="ECO:0000256" key="10">
    <source>
        <dbReference type="ARBA" id="ARBA00023136"/>
    </source>
</evidence>
<feature type="domain" description="FtsX extracellular" evidence="15">
    <location>
        <begin position="59"/>
        <end position="149"/>
    </location>
</feature>
<evidence type="ECO:0000259" key="15">
    <source>
        <dbReference type="Pfam" id="PF18075"/>
    </source>
</evidence>
<evidence type="ECO:0000256" key="2">
    <source>
        <dbReference type="ARBA" id="ARBA00007379"/>
    </source>
</evidence>
<dbReference type="InterPro" id="IPR040690">
    <property type="entry name" value="FtsX_ECD"/>
</dbReference>
<dbReference type="KEGG" id="cmic:caldi_27890"/>
<comment type="similarity">
    <text evidence="2 12">Belongs to the ABC-4 integral membrane protein family. FtsX subfamily.</text>
</comment>
<evidence type="ECO:0000313" key="16">
    <source>
        <dbReference type="EMBL" id="BDG61699.1"/>
    </source>
</evidence>
<dbReference type="NCBIfam" id="TIGR00439">
    <property type="entry name" value="FtsX_Gneg"/>
    <property type="match status" value="1"/>
</dbReference>
<feature type="transmembrane region" description="Helical" evidence="13">
    <location>
        <begin position="260"/>
        <end position="286"/>
    </location>
</feature>
<dbReference type="PANTHER" id="PTHR47755:SF1">
    <property type="entry name" value="CELL DIVISION PROTEIN FTSX"/>
    <property type="match status" value="1"/>
</dbReference>
<evidence type="ECO:0000256" key="3">
    <source>
        <dbReference type="ARBA" id="ARBA00011160"/>
    </source>
</evidence>
<dbReference type="InterPro" id="IPR003838">
    <property type="entry name" value="ABC3_permease_C"/>
</dbReference>
<dbReference type="Pfam" id="PF02687">
    <property type="entry name" value="FtsX"/>
    <property type="match status" value="1"/>
</dbReference>
<evidence type="ECO:0000256" key="1">
    <source>
        <dbReference type="ARBA" id="ARBA00004429"/>
    </source>
</evidence>
<feature type="transmembrane region" description="Helical" evidence="13">
    <location>
        <begin position="21"/>
        <end position="46"/>
    </location>
</feature>
<keyword evidence="11 12" id="KW-0131">Cell cycle</keyword>
<evidence type="ECO:0000256" key="13">
    <source>
        <dbReference type="SAM" id="Phobius"/>
    </source>
</evidence>
<evidence type="ECO:0000256" key="12">
    <source>
        <dbReference type="PIRNR" id="PIRNR003097"/>
    </source>
</evidence>
<evidence type="ECO:0000256" key="11">
    <source>
        <dbReference type="ARBA" id="ARBA00023306"/>
    </source>
</evidence>
<keyword evidence="10 12" id="KW-0472">Membrane</keyword>
<dbReference type="Proteomes" id="UP001163687">
    <property type="component" value="Chromosome"/>
</dbReference>
<evidence type="ECO:0000256" key="7">
    <source>
        <dbReference type="ARBA" id="ARBA00022618"/>
    </source>
</evidence>
<evidence type="ECO:0000256" key="9">
    <source>
        <dbReference type="ARBA" id="ARBA00022989"/>
    </source>
</evidence>
<evidence type="ECO:0000256" key="4">
    <source>
        <dbReference type="ARBA" id="ARBA00021907"/>
    </source>
</evidence>
<dbReference type="PANTHER" id="PTHR47755">
    <property type="entry name" value="CELL DIVISION PROTEIN FTSX"/>
    <property type="match status" value="1"/>
</dbReference>
<comment type="subunit">
    <text evidence="3">Forms a membrane-associated complex with FtsE.</text>
</comment>
<evidence type="ECO:0000259" key="14">
    <source>
        <dbReference type="Pfam" id="PF02687"/>
    </source>
</evidence>
<feature type="transmembrane region" description="Helical" evidence="13">
    <location>
        <begin position="216"/>
        <end position="240"/>
    </location>
</feature>
<dbReference type="GO" id="GO:0051301">
    <property type="term" value="P:cell division"/>
    <property type="evidence" value="ECO:0007669"/>
    <property type="project" value="UniProtKB-KW"/>
</dbReference>
<dbReference type="GO" id="GO:0005886">
    <property type="term" value="C:plasma membrane"/>
    <property type="evidence" value="ECO:0007669"/>
    <property type="project" value="UniProtKB-SubCell"/>
</dbReference>
<dbReference type="EMBL" id="AP025628">
    <property type="protein sequence ID" value="BDG61699.1"/>
    <property type="molecule type" value="Genomic_DNA"/>
</dbReference>
<dbReference type="NCBIfam" id="NF038347">
    <property type="entry name" value="FtsX_Gpos"/>
    <property type="match status" value="1"/>
</dbReference>
<dbReference type="RefSeq" id="WP_264842330.1">
    <property type="nucleotide sequence ID" value="NZ_AP025628.1"/>
</dbReference>
<comment type="subcellular location">
    <subcellularLocation>
        <location evidence="1">Cell inner membrane</location>
        <topology evidence="1">Multi-pass membrane protein</topology>
    </subcellularLocation>
    <subcellularLocation>
        <location evidence="12">Cell membrane</location>
    </subcellularLocation>
</comment>
<organism evidence="16 17">
    <name type="scientific">Caldinitratiruptor microaerophilus</name>
    <dbReference type="NCBI Taxonomy" id="671077"/>
    <lineage>
        <taxon>Bacteria</taxon>
        <taxon>Bacillati</taxon>
        <taxon>Bacillota</taxon>
        <taxon>Clostridia</taxon>
        <taxon>Eubacteriales</taxon>
        <taxon>Symbiobacteriaceae</taxon>
        <taxon>Caldinitratiruptor</taxon>
    </lineage>
</organism>
<keyword evidence="8 13" id="KW-0812">Transmembrane</keyword>
<name>A0AA35GAV1_9FIRM</name>
<dbReference type="InterPro" id="IPR047590">
    <property type="entry name" value="FtsX_proteobact-type"/>
</dbReference>
<gene>
    <name evidence="16" type="ORF">caldi_27890</name>
</gene>
<accession>A0AA35GAV1</accession>
<dbReference type="Pfam" id="PF18075">
    <property type="entry name" value="FtsX_ECD"/>
    <property type="match status" value="1"/>
</dbReference>
<dbReference type="Gene3D" id="3.30.70.3040">
    <property type="match status" value="1"/>
</dbReference>
<keyword evidence="17" id="KW-1185">Reference proteome</keyword>
<keyword evidence="6" id="KW-0997">Cell inner membrane</keyword>
<dbReference type="AlphaFoldDB" id="A0AA35GAV1"/>
<dbReference type="PIRSF" id="PIRSF003097">
    <property type="entry name" value="FtsX"/>
    <property type="match status" value="1"/>
</dbReference>
<dbReference type="InterPro" id="IPR058204">
    <property type="entry name" value="FtsX_firmicutes-type"/>
</dbReference>
<keyword evidence="9 13" id="KW-1133">Transmembrane helix</keyword>
<proteinExistence type="inferred from homology"/>
<feature type="domain" description="ABC3 transporter permease C-terminal" evidence="14">
    <location>
        <begin position="172"/>
        <end position="289"/>
    </location>
</feature>
<dbReference type="InterPro" id="IPR004513">
    <property type="entry name" value="FtsX"/>
</dbReference>